<dbReference type="SUPFAM" id="SSF143212">
    <property type="entry name" value="Rv2632c-like"/>
    <property type="match status" value="1"/>
</dbReference>
<comment type="caution">
    <text evidence="2">The sequence shown here is derived from an EMBL/GenBank/DDBJ whole genome shotgun (WGS) entry which is preliminary data.</text>
</comment>
<organism evidence="2 3">
    <name type="scientific">Carbonactinospora thermoautotrophica</name>
    <dbReference type="NCBI Taxonomy" id="1469144"/>
    <lineage>
        <taxon>Bacteria</taxon>
        <taxon>Bacillati</taxon>
        <taxon>Actinomycetota</taxon>
        <taxon>Actinomycetes</taxon>
        <taxon>Kitasatosporales</taxon>
        <taxon>Carbonactinosporaceae</taxon>
        <taxon>Carbonactinospora</taxon>
    </lineage>
</organism>
<dbReference type="InterPro" id="IPR038070">
    <property type="entry name" value="Rv2632c-like_sf"/>
</dbReference>
<reference evidence="3" key="1">
    <citation type="submission" date="2015-04" db="EMBL/GenBank/DDBJ databases">
        <title>Physiological reanalysis, assessment of diazotrophy, and genome sequences of multiple isolates of Streptomyces thermoautotrophicus.</title>
        <authorList>
            <person name="MacKellar D.C."/>
            <person name="Lieber L."/>
            <person name="Norman J."/>
            <person name="Bolger A."/>
            <person name="Tobin C."/>
            <person name="Murray J.W."/>
            <person name="Chang R."/>
            <person name="Ford T."/>
            <person name="Nguyen P.Q."/>
            <person name="Woodward J."/>
            <person name="Permingeat H."/>
            <person name="Joshi N.S."/>
            <person name="Silver P.A."/>
            <person name="Usadel B."/>
            <person name="Rutherford A.W."/>
            <person name="Friesen M."/>
            <person name="Prell J."/>
        </authorList>
    </citation>
    <scope>NUCLEOTIDE SEQUENCE [LARGE SCALE GENOMIC DNA]</scope>
    <source>
        <strain evidence="3">H1</strain>
    </source>
</reference>
<evidence type="ECO:0000256" key="1">
    <source>
        <dbReference type="SAM" id="MobiDB-lite"/>
    </source>
</evidence>
<name>A0A132MUU9_9ACTN</name>
<evidence type="ECO:0000313" key="2">
    <source>
        <dbReference type="EMBL" id="KWX01516.1"/>
    </source>
</evidence>
<dbReference type="AlphaFoldDB" id="A0A132MUU9"/>
<dbReference type="Pfam" id="PF08962">
    <property type="entry name" value="Rv2632c-like"/>
    <property type="match status" value="1"/>
</dbReference>
<dbReference type="RefSeq" id="WP_232778605.1">
    <property type="nucleotide sequence ID" value="NZ_JYIJ01000018.1"/>
</dbReference>
<dbReference type="EMBL" id="LAXD01000001">
    <property type="protein sequence ID" value="KWX01516.1"/>
    <property type="molecule type" value="Genomic_DNA"/>
</dbReference>
<feature type="region of interest" description="Disordered" evidence="1">
    <location>
        <begin position="28"/>
        <end position="55"/>
    </location>
</feature>
<sequence>MQEVVPMENRWNVEVTFEEDGTRTAATARLTGPNAPDCVGHGYSRRNPHDKPEPKIGEEVATARALSNLAHELLEKAAADIEAVTHQEAHLHA</sequence>
<proteinExistence type="predicted"/>
<dbReference type="Gene3D" id="3.30.160.240">
    <property type="entry name" value="Rv1738"/>
    <property type="match status" value="1"/>
</dbReference>
<evidence type="ECO:0000313" key="3">
    <source>
        <dbReference type="Proteomes" id="UP000070188"/>
    </source>
</evidence>
<accession>A0A132MUU9</accession>
<keyword evidence="3" id="KW-1185">Reference proteome</keyword>
<evidence type="ECO:0008006" key="4">
    <source>
        <dbReference type="Google" id="ProtNLM"/>
    </source>
</evidence>
<dbReference type="STRING" id="1469144.LI90_2548"/>
<dbReference type="Proteomes" id="UP000070188">
    <property type="component" value="Unassembled WGS sequence"/>
</dbReference>
<dbReference type="InterPro" id="IPR015057">
    <property type="entry name" value="Rv2632c-like"/>
</dbReference>
<protein>
    <recommendedName>
        <fullName evidence="4">DUF1876 domain-containing protein</fullName>
    </recommendedName>
</protein>
<dbReference type="PATRIC" id="fig|1469144.10.peg.2757"/>
<gene>
    <name evidence="2" type="ORF">LI90_2548</name>
</gene>